<protein>
    <submittedName>
        <fullName evidence="2">Uncharacterized protein</fullName>
    </submittedName>
</protein>
<proteinExistence type="predicted"/>
<keyword evidence="1" id="KW-1133">Transmembrane helix</keyword>
<organism evidence="2 3">
    <name type="scientific">Paractinoplanes ovalisporus</name>
    <dbReference type="NCBI Taxonomy" id="2810368"/>
    <lineage>
        <taxon>Bacteria</taxon>
        <taxon>Bacillati</taxon>
        <taxon>Actinomycetota</taxon>
        <taxon>Actinomycetes</taxon>
        <taxon>Micromonosporales</taxon>
        <taxon>Micromonosporaceae</taxon>
        <taxon>Paractinoplanes</taxon>
    </lineage>
</organism>
<sequence>MQPYPPRRPEPEPSFLEREFIGIPIFVHIAATAVSCGIWPLALLIVYPISAVKSRIDRAVDRVVDPIVDRLFAAVLRIVSWPFRFLYHRYLKDDRPNRP</sequence>
<dbReference type="Proteomes" id="UP000632138">
    <property type="component" value="Unassembled WGS sequence"/>
</dbReference>
<keyword evidence="1" id="KW-0472">Membrane</keyword>
<reference evidence="2 3" key="1">
    <citation type="submission" date="2021-01" db="EMBL/GenBank/DDBJ databases">
        <title>Actinoplanes sp. nov. LDG1-06 isolated from lichen.</title>
        <authorList>
            <person name="Saeng-In P."/>
            <person name="Phongsopitanun W."/>
            <person name="Kanchanasin P."/>
            <person name="Yuki M."/>
            <person name="Kudo T."/>
            <person name="Ohkuma M."/>
            <person name="Tanasupawat S."/>
        </authorList>
    </citation>
    <scope>NUCLEOTIDE SEQUENCE [LARGE SCALE GENOMIC DNA]</scope>
    <source>
        <strain evidence="2 3">LDG1-06</strain>
    </source>
</reference>
<name>A0ABS2APB7_9ACTN</name>
<dbReference type="EMBL" id="JAENHP010000020">
    <property type="protein sequence ID" value="MBM2621618.1"/>
    <property type="molecule type" value="Genomic_DNA"/>
</dbReference>
<keyword evidence="1" id="KW-0812">Transmembrane</keyword>
<dbReference type="RefSeq" id="WP_203381587.1">
    <property type="nucleotide sequence ID" value="NZ_JAENHP010000020.1"/>
</dbReference>
<accession>A0ABS2APB7</accession>
<comment type="caution">
    <text evidence="2">The sequence shown here is derived from an EMBL/GenBank/DDBJ whole genome shotgun (WGS) entry which is preliminary data.</text>
</comment>
<keyword evidence="3" id="KW-1185">Reference proteome</keyword>
<evidence type="ECO:0000256" key="1">
    <source>
        <dbReference type="SAM" id="Phobius"/>
    </source>
</evidence>
<gene>
    <name evidence="2" type="ORF">JIG36_39555</name>
</gene>
<evidence type="ECO:0000313" key="3">
    <source>
        <dbReference type="Proteomes" id="UP000632138"/>
    </source>
</evidence>
<evidence type="ECO:0000313" key="2">
    <source>
        <dbReference type="EMBL" id="MBM2621618.1"/>
    </source>
</evidence>
<feature type="transmembrane region" description="Helical" evidence="1">
    <location>
        <begin position="20"/>
        <end position="46"/>
    </location>
</feature>